<reference evidence="1 2" key="1">
    <citation type="journal article" date="2018" name="Front. Plant Sci.">
        <title>Red Clover (Trifolium pratense) and Zigzag Clover (T. medium) - A Picture of Genomic Similarities and Differences.</title>
        <authorList>
            <person name="Dluhosova J."/>
            <person name="Istvanek J."/>
            <person name="Nedelnik J."/>
            <person name="Repkova J."/>
        </authorList>
    </citation>
    <scope>NUCLEOTIDE SEQUENCE [LARGE SCALE GENOMIC DNA]</scope>
    <source>
        <strain evidence="2">cv. 10/8</strain>
        <tissue evidence="1">Leaf</tissue>
    </source>
</reference>
<evidence type="ECO:0000313" key="1">
    <source>
        <dbReference type="EMBL" id="MCI18676.1"/>
    </source>
</evidence>
<keyword evidence="2" id="KW-1185">Reference proteome</keyword>
<dbReference type="EMBL" id="LXQA010111325">
    <property type="protein sequence ID" value="MCI18676.1"/>
    <property type="molecule type" value="Genomic_DNA"/>
</dbReference>
<feature type="non-terminal residue" evidence="1">
    <location>
        <position position="44"/>
    </location>
</feature>
<comment type="caution">
    <text evidence="1">The sequence shown here is derived from an EMBL/GenBank/DDBJ whole genome shotgun (WGS) entry which is preliminary data.</text>
</comment>
<feature type="non-terminal residue" evidence="1">
    <location>
        <position position="1"/>
    </location>
</feature>
<proteinExistence type="predicted"/>
<protein>
    <submittedName>
        <fullName evidence="1">Uncharacterized protein</fullName>
    </submittedName>
</protein>
<organism evidence="1 2">
    <name type="scientific">Trifolium medium</name>
    <dbReference type="NCBI Taxonomy" id="97028"/>
    <lineage>
        <taxon>Eukaryota</taxon>
        <taxon>Viridiplantae</taxon>
        <taxon>Streptophyta</taxon>
        <taxon>Embryophyta</taxon>
        <taxon>Tracheophyta</taxon>
        <taxon>Spermatophyta</taxon>
        <taxon>Magnoliopsida</taxon>
        <taxon>eudicotyledons</taxon>
        <taxon>Gunneridae</taxon>
        <taxon>Pentapetalae</taxon>
        <taxon>rosids</taxon>
        <taxon>fabids</taxon>
        <taxon>Fabales</taxon>
        <taxon>Fabaceae</taxon>
        <taxon>Papilionoideae</taxon>
        <taxon>50 kb inversion clade</taxon>
        <taxon>NPAAA clade</taxon>
        <taxon>Hologalegina</taxon>
        <taxon>IRL clade</taxon>
        <taxon>Trifolieae</taxon>
        <taxon>Trifolium</taxon>
    </lineage>
</organism>
<evidence type="ECO:0000313" key="2">
    <source>
        <dbReference type="Proteomes" id="UP000265520"/>
    </source>
</evidence>
<name>A0A392Q558_9FABA</name>
<sequence>PPPPKRARGKWPTTSARREREFAFHGVRVNVGAVSINLNLSPEG</sequence>
<dbReference type="AlphaFoldDB" id="A0A392Q558"/>
<accession>A0A392Q558</accession>
<dbReference type="Proteomes" id="UP000265520">
    <property type="component" value="Unassembled WGS sequence"/>
</dbReference>